<comment type="similarity">
    <text evidence="3">Belongs to the aldehyde dehydrogenase family.</text>
</comment>
<protein>
    <submittedName>
        <fullName evidence="5">Aldehyde dehydrogenase family protein</fullName>
    </submittedName>
</protein>
<organism evidence="5 6">
    <name type="scientific">Pseudomonas lalucatii</name>
    <dbReference type="NCBI Taxonomy" id="1424203"/>
    <lineage>
        <taxon>Bacteria</taxon>
        <taxon>Pseudomonadati</taxon>
        <taxon>Pseudomonadota</taxon>
        <taxon>Gammaproteobacteria</taxon>
        <taxon>Pseudomonadales</taxon>
        <taxon>Pseudomonadaceae</taxon>
        <taxon>Pseudomonas</taxon>
    </lineage>
</organism>
<comment type="caution">
    <text evidence="5">The sequence shown here is derived from an EMBL/GenBank/DDBJ whole genome shotgun (WGS) entry which is preliminary data.</text>
</comment>
<evidence type="ECO:0000313" key="5">
    <source>
        <dbReference type="EMBL" id="MBS7661590.1"/>
    </source>
</evidence>
<accession>A0ABS5PYL0</accession>
<dbReference type="InterPro" id="IPR016161">
    <property type="entry name" value="Ald_DH/histidinol_DH"/>
</dbReference>
<dbReference type="EMBL" id="JADPMV010000001">
    <property type="protein sequence ID" value="MBS7661590.1"/>
    <property type="molecule type" value="Genomic_DNA"/>
</dbReference>
<dbReference type="InterPro" id="IPR016160">
    <property type="entry name" value="Ald_DH_CS_CYS"/>
</dbReference>
<dbReference type="RefSeq" id="WP_213638921.1">
    <property type="nucleotide sequence ID" value="NZ_JADPMV010000001.1"/>
</dbReference>
<evidence type="ECO:0000313" key="6">
    <source>
        <dbReference type="Proteomes" id="UP001196601"/>
    </source>
</evidence>
<feature type="domain" description="Aldehyde dehydrogenase" evidence="4">
    <location>
        <begin position="29"/>
        <end position="491"/>
    </location>
</feature>
<reference evidence="5 6" key="1">
    <citation type="journal article" date="2021" name="Syst. Appl. Microbiol.">
        <title>Pseudomonas lalucatii sp. nov. isolated from Vallgornera, a karstic cave in Mallorca, Western Mediterranean.</title>
        <authorList>
            <person name="Busquets A."/>
            <person name="Mulet M."/>
            <person name="Gomila M."/>
            <person name="Garcia-Valdes E."/>
        </authorList>
    </citation>
    <scope>NUCLEOTIDE SEQUENCE [LARGE SCALE GENOMIC DNA]</scope>
    <source>
        <strain evidence="5 6">R1b54</strain>
    </source>
</reference>
<evidence type="ECO:0000256" key="1">
    <source>
        <dbReference type="ARBA" id="ARBA00023002"/>
    </source>
</evidence>
<proteinExistence type="inferred from homology"/>
<dbReference type="SUPFAM" id="SSF53720">
    <property type="entry name" value="ALDH-like"/>
    <property type="match status" value="1"/>
</dbReference>
<gene>
    <name evidence="5" type="ORF">I0D00_06445</name>
</gene>
<keyword evidence="1 3" id="KW-0560">Oxidoreductase</keyword>
<dbReference type="Proteomes" id="UP001196601">
    <property type="component" value="Unassembled WGS sequence"/>
</dbReference>
<dbReference type="InterPro" id="IPR016162">
    <property type="entry name" value="Ald_DH_N"/>
</dbReference>
<dbReference type="Gene3D" id="3.40.605.10">
    <property type="entry name" value="Aldehyde Dehydrogenase, Chain A, domain 1"/>
    <property type="match status" value="1"/>
</dbReference>
<dbReference type="PROSITE" id="PS00687">
    <property type="entry name" value="ALDEHYDE_DEHYDR_GLU"/>
    <property type="match status" value="1"/>
</dbReference>
<dbReference type="InterPro" id="IPR015590">
    <property type="entry name" value="Aldehyde_DH_dom"/>
</dbReference>
<evidence type="ECO:0000259" key="4">
    <source>
        <dbReference type="Pfam" id="PF00171"/>
    </source>
</evidence>
<evidence type="ECO:0000256" key="3">
    <source>
        <dbReference type="RuleBase" id="RU003345"/>
    </source>
</evidence>
<name>A0ABS5PYL0_9PSED</name>
<dbReference type="InterPro" id="IPR016163">
    <property type="entry name" value="Ald_DH_C"/>
</dbReference>
<sequence>MNDVILLPEVRDFLSRGHAHFIGGEFRSGASGHRIPVFDPATGEVLAHVASADPRDIDAAVSSAKAAYHGAWAQTLPYQRGVILNRFADILEQNGEGLAQLESVCSGKSIHLSRAFEVGQSAMFLRYYAGWATKINGETMTPSFPSIAGERYTAFTRREPVGVVAGIVPWNFSVMIAIWKIASALVTGCTVVIKPSEFTPFTLLRIAELAIDAGVPAGAFNVLNGDGTVGQGLIAHPDISKVSFTGSVPTGLAVGSSAMLANLTRVTLELGGKNAAALLEDVDVDQAVAGLVQTGYVHQGQVCAAPERVYVHRSRLDEVMGKVSAALAGLKIGSPLDESVQFGPLSNRAHFEKICHYFEIARKEGRIICGGKALGGPGYFVEPTAVLAGSPADRLLHEETFGPILCFLPFDSDEELLQLLNDSPYGLAASLWTNDLSKALRMVPRIEAGTVWINMHTFLDPAVPFGGIKKSGTGREFGTAFIDDYTELKSVMIRY</sequence>
<evidence type="ECO:0000256" key="2">
    <source>
        <dbReference type="PROSITE-ProRule" id="PRU10007"/>
    </source>
</evidence>
<feature type="active site" evidence="2">
    <location>
        <position position="269"/>
    </location>
</feature>
<dbReference type="Gene3D" id="3.40.309.10">
    <property type="entry name" value="Aldehyde Dehydrogenase, Chain A, domain 2"/>
    <property type="match status" value="1"/>
</dbReference>
<dbReference type="PROSITE" id="PS00070">
    <property type="entry name" value="ALDEHYDE_DEHYDR_CYS"/>
    <property type="match status" value="1"/>
</dbReference>
<dbReference type="InterPro" id="IPR029510">
    <property type="entry name" value="Ald_DH_CS_GLU"/>
</dbReference>
<dbReference type="Pfam" id="PF00171">
    <property type="entry name" value="Aldedh"/>
    <property type="match status" value="1"/>
</dbReference>
<dbReference type="PANTHER" id="PTHR11699">
    <property type="entry name" value="ALDEHYDE DEHYDROGENASE-RELATED"/>
    <property type="match status" value="1"/>
</dbReference>
<keyword evidence="6" id="KW-1185">Reference proteome</keyword>